<evidence type="ECO:0000313" key="2">
    <source>
        <dbReference type="EMBL" id="MDI9234357.1"/>
    </source>
</evidence>
<accession>A0ABT6X890</accession>
<keyword evidence="3" id="KW-1185">Reference proteome</keyword>
<dbReference type="Proteomes" id="UP001431902">
    <property type="component" value="Unassembled WGS sequence"/>
</dbReference>
<evidence type="ECO:0008006" key="4">
    <source>
        <dbReference type="Google" id="ProtNLM"/>
    </source>
</evidence>
<proteinExistence type="predicted"/>
<dbReference type="EMBL" id="JASGBH010000007">
    <property type="protein sequence ID" value="MDI9234357.1"/>
    <property type="molecule type" value="Genomic_DNA"/>
</dbReference>
<feature type="region of interest" description="Disordered" evidence="1">
    <location>
        <begin position="58"/>
        <end position="110"/>
    </location>
</feature>
<name>A0ABT6X890_9BURK</name>
<comment type="caution">
    <text evidence="2">The sequence shown here is derived from an EMBL/GenBank/DDBJ whole genome shotgun (WGS) entry which is preliminary data.</text>
</comment>
<gene>
    <name evidence="2" type="ORF">QLQ16_10960</name>
</gene>
<sequence length="133" mass="14445">MTPKRGLTHAEAMAYVGVKRRTFDEVWRPKLVGMRQGACMVFDRLDLDRLFDQFKQEAAGQPVAANDSTSPASTAHNGDRNERPAIQKGEKSWAKKQGASTPTQTGYGRLTSGSVALDFASAASRAMTKRNAG</sequence>
<evidence type="ECO:0000313" key="3">
    <source>
        <dbReference type="Proteomes" id="UP001431902"/>
    </source>
</evidence>
<reference evidence="2" key="1">
    <citation type="submission" date="2023-05" db="EMBL/GenBank/DDBJ databases">
        <title>Limnohabitans sp. strain HM2-2 Genome sequencing and assembly.</title>
        <authorList>
            <person name="Jung Y."/>
        </authorList>
    </citation>
    <scope>NUCLEOTIDE SEQUENCE</scope>
    <source>
        <strain evidence="2">HM2-2</strain>
    </source>
</reference>
<protein>
    <recommendedName>
        <fullName evidence="4">DNA-binding protein</fullName>
    </recommendedName>
</protein>
<feature type="compositionally biased region" description="Basic and acidic residues" evidence="1">
    <location>
        <begin position="77"/>
        <end position="93"/>
    </location>
</feature>
<organism evidence="2 3">
    <name type="scientific">Limnohabitans lacus</name>
    <dbReference type="NCBI Taxonomy" id="3045173"/>
    <lineage>
        <taxon>Bacteria</taxon>
        <taxon>Pseudomonadati</taxon>
        <taxon>Pseudomonadota</taxon>
        <taxon>Betaproteobacteria</taxon>
        <taxon>Burkholderiales</taxon>
        <taxon>Comamonadaceae</taxon>
        <taxon>Limnohabitans</taxon>
    </lineage>
</organism>
<feature type="compositionally biased region" description="Polar residues" evidence="1">
    <location>
        <begin position="66"/>
        <end position="76"/>
    </location>
</feature>
<dbReference type="RefSeq" id="WP_283224730.1">
    <property type="nucleotide sequence ID" value="NZ_JASGBH010000007.1"/>
</dbReference>
<evidence type="ECO:0000256" key="1">
    <source>
        <dbReference type="SAM" id="MobiDB-lite"/>
    </source>
</evidence>
<feature type="compositionally biased region" description="Polar residues" evidence="1">
    <location>
        <begin position="98"/>
        <end position="110"/>
    </location>
</feature>